<reference evidence="1" key="1">
    <citation type="submission" date="2014-11" db="EMBL/GenBank/DDBJ databases">
        <authorList>
            <person name="Amaro Gonzalez C."/>
        </authorList>
    </citation>
    <scope>NUCLEOTIDE SEQUENCE</scope>
</reference>
<organism evidence="1">
    <name type="scientific">Anguilla anguilla</name>
    <name type="common">European freshwater eel</name>
    <name type="synonym">Muraena anguilla</name>
    <dbReference type="NCBI Taxonomy" id="7936"/>
    <lineage>
        <taxon>Eukaryota</taxon>
        <taxon>Metazoa</taxon>
        <taxon>Chordata</taxon>
        <taxon>Craniata</taxon>
        <taxon>Vertebrata</taxon>
        <taxon>Euteleostomi</taxon>
        <taxon>Actinopterygii</taxon>
        <taxon>Neopterygii</taxon>
        <taxon>Teleostei</taxon>
        <taxon>Anguilliformes</taxon>
        <taxon>Anguillidae</taxon>
        <taxon>Anguilla</taxon>
    </lineage>
</organism>
<protein>
    <submittedName>
        <fullName evidence="1">Uncharacterized protein</fullName>
    </submittedName>
</protein>
<proteinExistence type="predicted"/>
<accession>A0A0E9V5W8</accession>
<reference evidence="1" key="2">
    <citation type="journal article" date="2015" name="Fish Shellfish Immunol.">
        <title>Early steps in the European eel (Anguilla anguilla)-Vibrio vulnificus interaction in the gills: Role of the RtxA13 toxin.</title>
        <authorList>
            <person name="Callol A."/>
            <person name="Pajuelo D."/>
            <person name="Ebbesson L."/>
            <person name="Teles M."/>
            <person name="MacKenzie S."/>
            <person name="Amaro C."/>
        </authorList>
    </citation>
    <scope>NUCLEOTIDE SEQUENCE</scope>
</reference>
<name>A0A0E9V5W8_ANGAN</name>
<evidence type="ECO:0000313" key="1">
    <source>
        <dbReference type="EMBL" id="JAH73514.1"/>
    </source>
</evidence>
<dbReference type="AlphaFoldDB" id="A0A0E9V5W8"/>
<sequence length="27" mass="3219">MRYLHSYVCIVCTCRVNNNLYVSIIKI</sequence>
<dbReference type="EMBL" id="GBXM01035063">
    <property type="protein sequence ID" value="JAH73514.1"/>
    <property type="molecule type" value="Transcribed_RNA"/>
</dbReference>